<comment type="subcellular location">
    <subcellularLocation>
        <location evidence="1">Cell membrane</location>
        <topology evidence="1">Multi-pass membrane protein</topology>
    </subcellularLocation>
</comment>
<keyword evidence="2" id="KW-1003">Cell membrane</keyword>
<accession>A0A2V1IV28</accession>
<evidence type="ECO:0000259" key="8">
    <source>
        <dbReference type="Pfam" id="PF12704"/>
    </source>
</evidence>
<evidence type="ECO:0000259" key="7">
    <source>
        <dbReference type="Pfam" id="PF02687"/>
    </source>
</evidence>
<keyword evidence="3 6" id="KW-0812">Transmembrane</keyword>
<evidence type="ECO:0000313" key="9">
    <source>
        <dbReference type="EMBL" id="PWB06527.1"/>
    </source>
</evidence>
<evidence type="ECO:0000256" key="4">
    <source>
        <dbReference type="ARBA" id="ARBA00022989"/>
    </source>
</evidence>
<evidence type="ECO:0000313" key="10">
    <source>
        <dbReference type="Proteomes" id="UP000244925"/>
    </source>
</evidence>
<evidence type="ECO:0000256" key="5">
    <source>
        <dbReference type="ARBA" id="ARBA00023136"/>
    </source>
</evidence>
<gene>
    <name evidence="9" type="ORF">C5O25_10135</name>
</gene>
<dbReference type="InterPro" id="IPR050250">
    <property type="entry name" value="Macrolide_Exporter_MacB"/>
</dbReference>
<keyword evidence="4 6" id="KW-1133">Transmembrane helix</keyword>
<keyword evidence="10" id="KW-1185">Reference proteome</keyword>
<dbReference type="PANTHER" id="PTHR30572:SF18">
    <property type="entry name" value="ABC-TYPE MACROLIDE FAMILY EXPORT SYSTEM PERMEASE COMPONENT 2"/>
    <property type="match status" value="1"/>
</dbReference>
<dbReference type="InterPro" id="IPR025857">
    <property type="entry name" value="MacB_PCD"/>
</dbReference>
<sequence length="424" mass="46906">MLKQFIYELKSEPVVTWVTITGTALAIFLIMTVVMMQEVKTAPYSPESHRDRMLHWGSMSITHADWGDGTSNGPMSYWAYQNIIEPLESAETSTAYACMTTTHSAALRDHTPIKVDILPTDHRFFDVFDLQFTAGKPYDQAQFESSQALAVMTESTARQLFGSAGADLIGSEFLIDLAPYRLIGIVKDVSPLADHAYSQLWVPLTATSLLKDTWNDNYMGMLSSTILARDKSDFPAILAELDKIKASVNTQMKAGNGYQYVWRNRPYTTEKDAVGRWANVEPDLKQARRSRLMVYLILLIVPAINLSSMTQSRVKRRMSEIAVRRSYGATRSGILGSLIMENLSMTLIAGLIGFGLSVAFALLLAPSLFNQGMSATSAPTTASLPMLLHWSTLGMALLFCFILNLLCTGVPAWRASRASIVNSL</sequence>
<evidence type="ECO:0000256" key="2">
    <source>
        <dbReference type="ARBA" id="ARBA00022475"/>
    </source>
</evidence>
<keyword evidence="5 6" id="KW-0472">Membrane</keyword>
<dbReference type="Proteomes" id="UP000244925">
    <property type="component" value="Unassembled WGS sequence"/>
</dbReference>
<proteinExistence type="predicted"/>
<dbReference type="EMBL" id="PUBV01000023">
    <property type="protein sequence ID" value="PWB06527.1"/>
    <property type="molecule type" value="Genomic_DNA"/>
</dbReference>
<comment type="caution">
    <text evidence="9">The sequence shown here is derived from an EMBL/GenBank/DDBJ whole genome shotgun (WGS) entry which is preliminary data.</text>
</comment>
<dbReference type="GO" id="GO:0022857">
    <property type="term" value="F:transmembrane transporter activity"/>
    <property type="evidence" value="ECO:0007669"/>
    <property type="project" value="TreeGrafter"/>
</dbReference>
<feature type="transmembrane region" description="Helical" evidence="6">
    <location>
        <begin position="292"/>
        <end position="309"/>
    </location>
</feature>
<organism evidence="9 10">
    <name type="scientific">Paramuribaculum intestinale</name>
    <dbReference type="NCBI Taxonomy" id="2094151"/>
    <lineage>
        <taxon>Bacteria</taxon>
        <taxon>Pseudomonadati</taxon>
        <taxon>Bacteroidota</taxon>
        <taxon>Bacteroidia</taxon>
        <taxon>Bacteroidales</taxon>
        <taxon>Muribaculaceae</taxon>
        <taxon>Paramuribaculum</taxon>
    </lineage>
</organism>
<dbReference type="Pfam" id="PF02687">
    <property type="entry name" value="FtsX"/>
    <property type="match status" value="1"/>
</dbReference>
<dbReference type="GeneID" id="93423182"/>
<dbReference type="Pfam" id="PF12704">
    <property type="entry name" value="MacB_PCD"/>
    <property type="match status" value="1"/>
</dbReference>
<dbReference type="InterPro" id="IPR003838">
    <property type="entry name" value="ABC3_permease_C"/>
</dbReference>
<dbReference type="GO" id="GO:0005886">
    <property type="term" value="C:plasma membrane"/>
    <property type="evidence" value="ECO:0007669"/>
    <property type="project" value="UniProtKB-SubCell"/>
</dbReference>
<feature type="transmembrane region" description="Helical" evidence="6">
    <location>
        <begin position="347"/>
        <end position="368"/>
    </location>
</feature>
<feature type="domain" description="ABC3 transporter permease C-terminal" evidence="7">
    <location>
        <begin position="293"/>
        <end position="419"/>
    </location>
</feature>
<protein>
    <submittedName>
        <fullName evidence="9">ABC transporter permease</fullName>
    </submittedName>
</protein>
<feature type="transmembrane region" description="Helical" evidence="6">
    <location>
        <begin position="14"/>
        <end position="36"/>
    </location>
</feature>
<evidence type="ECO:0000256" key="6">
    <source>
        <dbReference type="SAM" id="Phobius"/>
    </source>
</evidence>
<reference evidence="10" key="1">
    <citation type="submission" date="2018-02" db="EMBL/GenBank/DDBJ databases">
        <authorList>
            <person name="Clavel T."/>
            <person name="Strowig T."/>
        </authorList>
    </citation>
    <scope>NUCLEOTIDE SEQUENCE [LARGE SCALE GENOMIC DNA]</scope>
    <source>
        <strain evidence="10">DSM 100764</strain>
    </source>
</reference>
<feature type="domain" description="MacB-like periplasmic core" evidence="8">
    <location>
        <begin position="16"/>
        <end position="243"/>
    </location>
</feature>
<dbReference type="PANTHER" id="PTHR30572">
    <property type="entry name" value="MEMBRANE COMPONENT OF TRANSPORTER-RELATED"/>
    <property type="match status" value="1"/>
</dbReference>
<dbReference type="AlphaFoldDB" id="A0A2V1IV28"/>
<name>A0A2V1IV28_9BACT</name>
<evidence type="ECO:0000256" key="1">
    <source>
        <dbReference type="ARBA" id="ARBA00004651"/>
    </source>
</evidence>
<evidence type="ECO:0000256" key="3">
    <source>
        <dbReference type="ARBA" id="ARBA00022692"/>
    </source>
</evidence>
<dbReference type="RefSeq" id="WP_107036629.1">
    <property type="nucleotide sequence ID" value="NZ_CAONGC010000025.1"/>
</dbReference>
<feature type="transmembrane region" description="Helical" evidence="6">
    <location>
        <begin position="388"/>
        <end position="407"/>
    </location>
</feature>